<sequence>MARKSRTAGVSKEKFPVNKGAYRTGIYARLSSEESGEDALENQIFLLKSYVEQQTDMRLVETYADFGFTGTNFKRPGFERLMEDAKTGKINCIVVKDLSRLGRNYIETGNLIENIFPFLQIRFISVTDGFDTIRGDGMENMVVSIKNLVKEVYSKDISRKIITAFRTKQRNGDFIGLVAPYGYLKSKENKNKFVVDEVAAPVVQRIYKLYADGEGIDRIARALDREGVPCPRKYRYQIGVTKSDRYKDSRWERSAVKTILTNRAYIGDMVQGKVKQEFCNNLPMRHVEKADWIVAEDTHEPIIDRELFFQVQELLKKRQKELEECIARSKAKDHKEENCLKGYIQCGCCGKSFNLSQTMRNEKMIRVYYCRGYQAFRSDICTNTWRPDKAETEKVVLEEVKACLRKMLQSGLPKQEKMDADGQTEKKEIARIDRELKSIAGKLADLYQDTAEGILNDADYLLMRNEFSARKSKLEAERESLVHIVSEKKRKPKDTAVQSTLKKYLSAKKLDRTMVECFVEKVIVHEKDGI</sequence>
<feature type="domain" description="Recombinase" evidence="2">
    <location>
        <begin position="180"/>
        <end position="321"/>
    </location>
</feature>
<dbReference type="InterPro" id="IPR036162">
    <property type="entry name" value="Resolvase-like_N_sf"/>
</dbReference>
<protein>
    <submittedName>
        <fullName evidence="3">Recombinase</fullName>
    </submittedName>
</protein>
<dbReference type="InterPro" id="IPR006119">
    <property type="entry name" value="Resolv_N"/>
</dbReference>
<evidence type="ECO:0000259" key="2">
    <source>
        <dbReference type="PROSITE" id="PS51737"/>
    </source>
</evidence>
<evidence type="ECO:0000313" key="3">
    <source>
        <dbReference type="EMBL" id="CUN67488.1"/>
    </source>
</evidence>
<dbReference type="SMART" id="SM00857">
    <property type="entry name" value="Resolvase"/>
    <property type="match status" value="1"/>
</dbReference>
<dbReference type="PROSITE" id="PS51737">
    <property type="entry name" value="RECOMBINASE_DNA_BIND"/>
    <property type="match status" value="1"/>
</dbReference>
<reference evidence="3 4" key="1">
    <citation type="submission" date="2015-09" db="EMBL/GenBank/DDBJ databases">
        <authorList>
            <consortium name="Pathogen Informatics"/>
        </authorList>
    </citation>
    <scope>NUCLEOTIDE SEQUENCE [LARGE SCALE GENOMIC DNA]</scope>
    <source>
        <strain evidence="3 4">2789STDY5608838</strain>
    </source>
</reference>
<dbReference type="GO" id="GO:0000150">
    <property type="term" value="F:DNA strand exchange activity"/>
    <property type="evidence" value="ECO:0007669"/>
    <property type="project" value="InterPro"/>
</dbReference>
<dbReference type="SUPFAM" id="SSF53041">
    <property type="entry name" value="Resolvase-like"/>
    <property type="match status" value="1"/>
</dbReference>
<name>A0A173YXL6_9FIRM</name>
<dbReference type="InterPro" id="IPR050639">
    <property type="entry name" value="SSR_resolvase"/>
</dbReference>
<dbReference type="PANTHER" id="PTHR30461">
    <property type="entry name" value="DNA-INVERTASE FROM LAMBDOID PROPHAGE"/>
    <property type="match status" value="1"/>
</dbReference>
<gene>
    <name evidence="3" type="ORF">ERS852395_00995</name>
</gene>
<dbReference type="InterPro" id="IPR025827">
    <property type="entry name" value="Zn_ribbon_recom_dom"/>
</dbReference>
<dbReference type="InterPro" id="IPR038109">
    <property type="entry name" value="DNA_bind_recomb_sf"/>
</dbReference>
<dbReference type="Gene3D" id="3.40.50.1390">
    <property type="entry name" value="Resolvase, N-terminal catalytic domain"/>
    <property type="match status" value="1"/>
</dbReference>
<dbReference type="RefSeq" id="WP_055052873.1">
    <property type="nucleotide sequence ID" value="NZ_CYZA01000004.1"/>
</dbReference>
<dbReference type="Pfam" id="PF00239">
    <property type="entry name" value="Resolvase"/>
    <property type="match status" value="1"/>
</dbReference>
<evidence type="ECO:0000259" key="1">
    <source>
        <dbReference type="PROSITE" id="PS51736"/>
    </source>
</evidence>
<organism evidence="3 4">
    <name type="scientific">Blautia obeum</name>
    <dbReference type="NCBI Taxonomy" id="40520"/>
    <lineage>
        <taxon>Bacteria</taxon>
        <taxon>Bacillati</taxon>
        <taxon>Bacillota</taxon>
        <taxon>Clostridia</taxon>
        <taxon>Lachnospirales</taxon>
        <taxon>Lachnospiraceae</taxon>
        <taxon>Blautia</taxon>
    </lineage>
</organism>
<accession>A0A173YXL6</accession>
<dbReference type="Pfam" id="PF13408">
    <property type="entry name" value="Zn_ribbon_recom"/>
    <property type="match status" value="1"/>
</dbReference>
<dbReference type="Pfam" id="PF07508">
    <property type="entry name" value="Recombinase"/>
    <property type="match status" value="1"/>
</dbReference>
<dbReference type="PROSITE" id="PS51736">
    <property type="entry name" value="RECOMBINASES_3"/>
    <property type="match status" value="1"/>
</dbReference>
<evidence type="ECO:0000313" key="4">
    <source>
        <dbReference type="Proteomes" id="UP000095447"/>
    </source>
</evidence>
<feature type="domain" description="Resolvase/invertase-type recombinase catalytic" evidence="1">
    <location>
        <begin position="23"/>
        <end position="172"/>
    </location>
</feature>
<dbReference type="AlphaFoldDB" id="A0A173YXL6"/>
<dbReference type="GO" id="GO:0003677">
    <property type="term" value="F:DNA binding"/>
    <property type="evidence" value="ECO:0007669"/>
    <property type="project" value="InterPro"/>
</dbReference>
<dbReference type="Proteomes" id="UP000095447">
    <property type="component" value="Unassembled WGS sequence"/>
</dbReference>
<proteinExistence type="predicted"/>
<dbReference type="Gene3D" id="3.90.1750.20">
    <property type="entry name" value="Putative Large Serine Recombinase, Chain B, Domain 2"/>
    <property type="match status" value="1"/>
</dbReference>
<dbReference type="InterPro" id="IPR011109">
    <property type="entry name" value="DNA_bind_recombinase_dom"/>
</dbReference>
<dbReference type="PANTHER" id="PTHR30461:SF23">
    <property type="entry name" value="DNA RECOMBINASE-RELATED"/>
    <property type="match status" value="1"/>
</dbReference>
<dbReference type="EMBL" id="CYZA01000004">
    <property type="protein sequence ID" value="CUN67488.1"/>
    <property type="molecule type" value="Genomic_DNA"/>
</dbReference>